<evidence type="ECO:0000256" key="5">
    <source>
        <dbReference type="ARBA" id="ARBA00022946"/>
    </source>
</evidence>
<dbReference type="OrthoDB" id="10543833at2759"/>
<feature type="transmembrane region" description="Helical" evidence="10">
    <location>
        <begin position="364"/>
        <end position="383"/>
    </location>
</feature>
<reference evidence="11 12" key="1">
    <citation type="journal article" date="2020" name="J. Phycol.">
        <title>Comparative genome analysis reveals Cyanidiococcus gen. nov., a new extremophilic red algal genus sister to Cyanidioschyzon (Cyanidioschyzonaceae, Rhodophyta).</title>
        <authorList>
            <person name="Liu S.-L."/>
            <person name="Chiang Y.-R."/>
            <person name="Yoon H.S."/>
            <person name="Fu H.-Y."/>
        </authorList>
    </citation>
    <scope>NUCLEOTIDE SEQUENCE [LARGE SCALE GENOMIC DNA]</scope>
    <source>
        <strain evidence="11 12">THAL066</strain>
    </source>
</reference>
<keyword evidence="6 10" id="KW-1133">Transmembrane helix</keyword>
<evidence type="ECO:0000256" key="7">
    <source>
        <dbReference type="ARBA" id="ARBA00023065"/>
    </source>
</evidence>
<dbReference type="PANTHER" id="PTHR13890">
    <property type="entry name" value="RNA SPLICING PROTEIN MRS2, MITOCHONDRIAL"/>
    <property type="match status" value="1"/>
</dbReference>
<organism evidence="11 12">
    <name type="scientific">Cyanidiococcus yangmingshanensis</name>
    <dbReference type="NCBI Taxonomy" id="2690220"/>
    <lineage>
        <taxon>Eukaryota</taxon>
        <taxon>Rhodophyta</taxon>
        <taxon>Bangiophyceae</taxon>
        <taxon>Cyanidiales</taxon>
        <taxon>Cyanidiaceae</taxon>
        <taxon>Cyanidiococcus</taxon>
    </lineage>
</organism>
<feature type="region of interest" description="Disordered" evidence="9">
    <location>
        <begin position="120"/>
        <end position="142"/>
    </location>
</feature>
<keyword evidence="7" id="KW-0406">Ion transport</keyword>
<evidence type="ECO:0000256" key="4">
    <source>
        <dbReference type="ARBA" id="ARBA00022842"/>
    </source>
</evidence>
<keyword evidence="8 10" id="KW-0472">Membrane</keyword>
<dbReference type="EMBL" id="VWRR01000004">
    <property type="protein sequence ID" value="KAF6004052.1"/>
    <property type="molecule type" value="Genomic_DNA"/>
</dbReference>
<dbReference type="Gene3D" id="1.20.58.340">
    <property type="entry name" value="Magnesium transport protein CorA, transmembrane region"/>
    <property type="match status" value="1"/>
</dbReference>
<dbReference type="Proteomes" id="UP000530660">
    <property type="component" value="Unassembled WGS sequence"/>
</dbReference>
<dbReference type="PANTHER" id="PTHR13890:SF0">
    <property type="entry name" value="MAGNESIUM TRANSPORTER MRS2 HOMOLOG, MITOCHONDRIAL"/>
    <property type="match status" value="1"/>
</dbReference>
<keyword evidence="12" id="KW-1185">Reference proteome</keyword>
<evidence type="ECO:0000256" key="10">
    <source>
        <dbReference type="SAM" id="Phobius"/>
    </source>
</evidence>
<name>A0A7J7ILQ7_9RHOD</name>
<evidence type="ECO:0000256" key="1">
    <source>
        <dbReference type="ARBA" id="ARBA00004141"/>
    </source>
</evidence>
<evidence type="ECO:0000313" key="11">
    <source>
        <dbReference type="EMBL" id="KAF6004052.1"/>
    </source>
</evidence>
<comment type="caution">
    <text evidence="11">The sequence shown here is derived from an EMBL/GenBank/DDBJ whole genome shotgun (WGS) entry which is preliminary data.</text>
</comment>
<evidence type="ECO:0000256" key="3">
    <source>
        <dbReference type="ARBA" id="ARBA00022692"/>
    </source>
</evidence>
<evidence type="ECO:0000256" key="9">
    <source>
        <dbReference type="SAM" id="MobiDB-lite"/>
    </source>
</evidence>
<dbReference type="AlphaFoldDB" id="A0A7J7ILQ7"/>
<keyword evidence="5" id="KW-0809">Transit peptide</keyword>
<evidence type="ECO:0000256" key="2">
    <source>
        <dbReference type="ARBA" id="ARBA00022448"/>
    </source>
</evidence>
<proteinExistence type="predicted"/>
<sequence>MPHDKVSENSSNGGKAACPWCAYRHRNWLLNASETSTHQVIECVTNISDLSCPQASHGNCSAVPGQGDCILDHRLMSQSCGFVTNILDFIVIDRNGHQWARCWHRRELLKELQVRDAAERAHSSTVGAGDTTDPPEVPTYGENKALPLQTRDLRLLNPACRDEPAFLVRSHLVCVALDRHLFAIIQPGRLLVQRLFCPEAERIAYQLRGQVRKQLRCGGKPFEAIAAEALLAPSFEALEQRMASLEPALEHCLARMASCPNRRHLEQFRVLKRELAQVVSQAQRYHAALEHTLDDDLPWHIAEMSTEAESPLDAESTCNELELMIECGIQKLHGVARHADALSHRVGSLEQLIELKLSAAQLRLWSFDALVHLFTVSMFLMAIPSDFLGMSIWIPVYDETSIYWPWILATSLTLLAGFGLFGIGFWLLRRQGLLFGLFSKPTTFQASTSAAPRKCRCSSLALDRVLSPPADERANFRHVKIARAEAMIETLTRFSR</sequence>
<evidence type="ECO:0000313" key="12">
    <source>
        <dbReference type="Proteomes" id="UP000530660"/>
    </source>
</evidence>
<feature type="transmembrane region" description="Helical" evidence="10">
    <location>
        <begin position="403"/>
        <end position="428"/>
    </location>
</feature>
<keyword evidence="2" id="KW-0813">Transport</keyword>
<dbReference type="GO" id="GO:0016020">
    <property type="term" value="C:membrane"/>
    <property type="evidence" value="ECO:0007669"/>
    <property type="project" value="UniProtKB-SubCell"/>
</dbReference>
<evidence type="ECO:0000256" key="6">
    <source>
        <dbReference type="ARBA" id="ARBA00022989"/>
    </source>
</evidence>
<keyword evidence="3 10" id="KW-0812">Transmembrane</keyword>
<protein>
    <submittedName>
        <fullName evidence="11">Magnesium ion transporter</fullName>
    </submittedName>
</protein>
<dbReference type="Pfam" id="PF22099">
    <property type="entry name" value="MRS2-like"/>
    <property type="match status" value="1"/>
</dbReference>
<dbReference type="GO" id="GO:0015095">
    <property type="term" value="F:magnesium ion transmembrane transporter activity"/>
    <property type="evidence" value="ECO:0007669"/>
    <property type="project" value="TreeGrafter"/>
</dbReference>
<accession>A0A7J7ILQ7</accession>
<comment type="subcellular location">
    <subcellularLocation>
        <location evidence="1">Membrane</location>
        <topology evidence="1">Multi-pass membrane protein</topology>
    </subcellularLocation>
</comment>
<evidence type="ECO:0000256" key="8">
    <source>
        <dbReference type="ARBA" id="ARBA00023136"/>
    </source>
</evidence>
<keyword evidence="4" id="KW-0460">Magnesium</keyword>
<gene>
    <name evidence="11" type="primary">MRS2_2</name>
    <name evidence="11" type="ORF">F1559_000825</name>
</gene>
<dbReference type="InterPro" id="IPR039204">
    <property type="entry name" value="MRS2-like"/>
</dbReference>